<sequence length="103" mass="11723">MKKPEKPTNPQPVYADLDSLPAPEYKPEDYLLFHLQNMATDLLAHIRELKETGSIEPGPLKGLARRMLAAYMASAEIFYEQATKESTIETLRNPHRLRGTEMP</sequence>
<evidence type="ECO:0000313" key="2">
    <source>
        <dbReference type="EMBL" id="GEM81914.1"/>
    </source>
</evidence>
<dbReference type="Proteomes" id="UP000321197">
    <property type="component" value="Unassembled WGS sequence"/>
</dbReference>
<comment type="caution">
    <text evidence="2">The sequence shown here is derived from an EMBL/GenBank/DDBJ whole genome shotgun (WGS) entry which is preliminary data.</text>
</comment>
<dbReference type="EMBL" id="BJXL01000001">
    <property type="protein sequence ID" value="GEM81914.1"/>
    <property type="molecule type" value="Genomic_DNA"/>
</dbReference>
<accession>A0A511QX04</accession>
<feature type="region of interest" description="Disordered" evidence="1">
    <location>
        <begin position="1"/>
        <end position="23"/>
    </location>
</feature>
<gene>
    <name evidence="2" type="ORF">MHY01S_00800</name>
</gene>
<reference evidence="2 3" key="1">
    <citation type="submission" date="2019-07" db="EMBL/GenBank/DDBJ databases">
        <title>Whole genome shotgun sequence of Meiothermus hypogaeus NBRC 106114.</title>
        <authorList>
            <person name="Hosoyama A."/>
            <person name="Uohara A."/>
            <person name="Ohji S."/>
            <person name="Ichikawa N."/>
        </authorList>
    </citation>
    <scope>NUCLEOTIDE SEQUENCE [LARGE SCALE GENOMIC DNA]</scope>
    <source>
        <strain evidence="2 3">NBRC 106114</strain>
    </source>
</reference>
<dbReference type="AlphaFoldDB" id="A0A511QX04"/>
<dbReference type="RefSeq" id="WP_119340525.1">
    <property type="nucleotide sequence ID" value="NZ_BJXL01000001.1"/>
</dbReference>
<organism evidence="2 3">
    <name type="scientific">Meiothermus hypogaeus NBRC 106114</name>
    <dbReference type="NCBI Taxonomy" id="1227553"/>
    <lineage>
        <taxon>Bacteria</taxon>
        <taxon>Thermotogati</taxon>
        <taxon>Deinococcota</taxon>
        <taxon>Deinococci</taxon>
        <taxon>Thermales</taxon>
        <taxon>Thermaceae</taxon>
        <taxon>Meiothermus</taxon>
    </lineage>
</organism>
<evidence type="ECO:0000256" key="1">
    <source>
        <dbReference type="SAM" id="MobiDB-lite"/>
    </source>
</evidence>
<evidence type="ECO:0000313" key="3">
    <source>
        <dbReference type="Proteomes" id="UP000321197"/>
    </source>
</evidence>
<protein>
    <submittedName>
        <fullName evidence="2">Uncharacterized protein</fullName>
    </submittedName>
</protein>
<proteinExistence type="predicted"/>
<dbReference type="OrthoDB" id="33072at2"/>
<name>A0A511QX04_9DEIN</name>